<evidence type="ECO:0000256" key="1">
    <source>
        <dbReference type="ARBA" id="ARBA00018672"/>
    </source>
</evidence>
<organism evidence="9 10">
    <name type="scientific">Iocasia fonsfrigidae</name>
    <dbReference type="NCBI Taxonomy" id="2682810"/>
    <lineage>
        <taxon>Bacteria</taxon>
        <taxon>Bacillati</taxon>
        <taxon>Bacillota</taxon>
        <taxon>Clostridia</taxon>
        <taxon>Halanaerobiales</taxon>
        <taxon>Halanaerobiaceae</taxon>
        <taxon>Iocasia</taxon>
    </lineage>
</organism>
<dbReference type="SUPFAM" id="SSF46689">
    <property type="entry name" value="Homeodomain-like"/>
    <property type="match status" value="2"/>
</dbReference>
<dbReference type="SMART" id="SM00342">
    <property type="entry name" value="HTH_ARAC"/>
    <property type="match status" value="1"/>
</dbReference>
<dbReference type="GO" id="GO:0043565">
    <property type="term" value="F:sequence-specific DNA binding"/>
    <property type="evidence" value="ECO:0007669"/>
    <property type="project" value="InterPro"/>
</dbReference>
<evidence type="ECO:0000256" key="6">
    <source>
        <dbReference type="PROSITE-ProRule" id="PRU00169"/>
    </source>
</evidence>
<dbReference type="InterPro" id="IPR009057">
    <property type="entry name" value="Homeodomain-like_sf"/>
</dbReference>
<dbReference type="RefSeq" id="WP_230868218.1">
    <property type="nucleotide sequence ID" value="NZ_CP046640.1"/>
</dbReference>
<dbReference type="InterPro" id="IPR001789">
    <property type="entry name" value="Sig_transdc_resp-reg_receiver"/>
</dbReference>
<dbReference type="EMBL" id="CP046640">
    <property type="protein sequence ID" value="QTL96500.1"/>
    <property type="molecule type" value="Genomic_DNA"/>
</dbReference>
<keyword evidence="2" id="KW-0805">Transcription regulation</keyword>
<dbReference type="Gene3D" id="1.10.10.60">
    <property type="entry name" value="Homeodomain-like"/>
    <property type="match status" value="2"/>
</dbReference>
<dbReference type="AlphaFoldDB" id="A0A8A7K5Q8"/>
<dbReference type="PANTHER" id="PTHR43280">
    <property type="entry name" value="ARAC-FAMILY TRANSCRIPTIONAL REGULATOR"/>
    <property type="match status" value="1"/>
</dbReference>
<name>A0A8A7K5Q8_9FIRM</name>
<evidence type="ECO:0000256" key="4">
    <source>
        <dbReference type="ARBA" id="ARBA00023163"/>
    </source>
</evidence>
<feature type="domain" description="Response regulatory" evidence="8">
    <location>
        <begin position="3"/>
        <end position="120"/>
    </location>
</feature>
<protein>
    <recommendedName>
        <fullName evidence="1">Stage 0 sporulation protein A homolog</fullName>
    </recommendedName>
</protein>
<keyword evidence="3" id="KW-0238">DNA-binding</keyword>
<evidence type="ECO:0000259" key="8">
    <source>
        <dbReference type="PROSITE" id="PS50110"/>
    </source>
</evidence>
<keyword evidence="4" id="KW-0804">Transcription</keyword>
<reference evidence="9" key="1">
    <citation type="submission" date="2019-12" db="EMBL/GenBank/DDBJ databases">
        <authorList>
            <person name="zhang j."/>
            <person name="sun C.M."/>
        </authorList>
    </citation>
    <scope>NUCLEOTIDE SEQUENCE</scope>
    <source>
        <strain evidence="9">NS-1</strain>
    </source>
</reference>
<dbReference type="Proteomes" id="UP000665020">
    <property type="component" value="Chromosome"/>
</dbReference>
<keyword evidence="10" id="KW-1185">Reference proteome</keyword>
<feature type="modified residue" description="4-aspartylphosphate" evidence="6">
    <location>
        <position position="55"/>
    </location>
</feature>
<keyword evidence="6" id="KW-0597">Phosphoprotein</keyword>
<dbReference type="InterPro" id="IPR011006">
    <property type="entry name" value="CheY-like_superfamily"/>
</dbReference>
<proteinExistence type="predicted"/>
<dbReference type="PROSITE" id="PS50110">
    <property type="entry name" value="RESPONSE_REGULATORY"/>
    <property type="match status" value="1"/>
</dbReference>
<dbReference type="CDD" id="cd17536">
    <property type="entry name" value="REC_YesN-like"/>
    <property type="match status" value="1"/>
</dbReference>
<dbReference type="SMART" id="SM00448">
    <property type="entry name" value="REC"/>
    <property type="match status" value="1"/>
</dbReference>
<dbReference type="PANTHER" id="PTHR43280:SF28">
    <property type="entry name" value="HTH-TYPE TRANSCRIPTIONAL ACTIVATOR RHAS"/>
    <property type="match status" value="1"/>
</dbReference>
<gene>
    <name evidence="9" type="ORF">GM661_00205</name>
</gene>
<sequence>MYKVLIIDDEVLVRVGLKTTIDWQKIGFTVVADASDGEQGYAQYKKHQPDVIITDIKMPKENGLSMIEKIRKENKKVIILVLTVYDDFSYARKALKLGADDYILKSEVEDEELIELMTGIKEKIDKKNIAKTKKTEITRDSLKRSLFNDMLKNNFNINSKIKKRCKELDFAVSNTVFGLVSIIMNDLLVQEKKEKENIQKVNNAIANIIFDQLSSQNINFIYNNESNDYTLLLSSPELNKNKLKNILNSISNAAQQYFGVFVKIFHTNLFENVEAISSRYKFLIEKTNILFYKDFHKTFIKESSEIKFNRLNIFDLKKQYNQKFINFIGEKNLGQIEILNKKVKTFFEDNNIEPMIVKIFYSNLIADIFDNYEVVFKDNKKIKHFEYYHYRVMQFKDLDSVIELFYDLITAVIVEIDNCRYDNSKFIVSRALNYIQSNYDKPISLENIADGLHMSKNYLCNIFKEETGENTSLYINKVKIEKAKKMLLKKDYRIKELYEKVGFSNQYYFSKVFKKITGMTVTEYKKKNNL</sequence>
<dbReference type="InterPro" id="IPR018060">
    <property type="entry name" value="HTH_AraC"/>
</dbReference>
<evidence type="ECO:0000313" key="10">
    <source>
        <dbReference type="Proteomes" id="UP000665020"/>
    </source>
</evidence>
<dbReference type="KEGG" id="ifn:GM661_00205"/>
<evidence type="ECO:0000259" key="7">
    <source>
        <dbReference type="PROSITE" id="PS01124"/>
    </source>
</evidence>
<evidence type="ECO:0000256" key="3">
    <source>
        <dbReference type="ARBA" id="ARBA00023125"/>
    </source>
</evidence>
<evidence type="ECO:0000256" key="2">
    <source>
        <dbReference type="ARBA" id="ARBA00023015"/>
    </source>
</evidence>
<dbReference type="GO" id="GO:0000160">
    <property type="term" value="P:phosphorelay signal transduction system"/>
    <property type="evidence" value="ECO:0007669"/>
    <property type="project" value="InterPro"/>
</dbReference>
<dbReference type="Pfam" id="PF00072">
    <property type="entry name" value="Response_reg"/>
    <property type="match status" value="1"/>
</dbReference>
<dbReference type="SUPFAM" id="SSF52172">
    <property type="entry name" value="CheY-like"/>
    <property type="match status" value="1"/>
</dbReference>
<dbReference type="GO" id="GO:0003700">
    <property type="term" value="F:DNA-binding transcription factor activity"/>
    <property type="evidence" value="ECO:0007669"/>
    <property type="project" value="InterPro"/>
</dbReference>
<feature type="domain" description="HTH araC/xylS-type" evidence="7">
    <location>
        <begin position="429"/>
        <end position="527"/>
    </location>
</feature>
<accession>A0A8A7K5Q8</accession>
<dbReference type="PROSITE" id="PS01124">
    <property type="entry name" value="HTH_ARAC_FAMILY_2"/>
    <property type="match status" value="1"/>
</dbReference>
<evidence type="ECO:0000313" key="9">
    <source>
        <dbReference type="EMBL" id="QTL96500.1"/>
    </source>
</evidence>
<dbReference type="Gene3D" id="3.40.50.2300">
    <property type="match status" value="1"/>
</dbReference>
<evidence type="ECO:0000256" key="5">
    <source>
        <dbReference type="ARBA" id="ARBA00024867"/>
    </source>
</evidence>
<comment type="function">
    <text evidence="5">May play the central regulatory role in sporulation. It may be an element of the effector pathway responsible for the activation of sporulation genes in response to nutritional stress. Spo0A may act in concert with spo0H (a sigma factor) to control the expression of some genes that are critical to the sporulation process.</text>
</comment>
<dbReference type="Pfam" id="PF12833">
    <property type="entry name" value="HTH_18"/>
    <property type="match status" value="1"/>
</dbReference>